<reference evidence="3" key="1">
    <citation type="submission" date="2015-03" db="EMBL/GenBank/DDBJ databases">
        <authorList>
            <consortium name="Pathogen Informatics"/>
        </authorList>
    </citation>
    <scope>NUCLEOTIDE SEQUENCE [LARGE SCALE GENOMIC DNA]</scope>
    <source>
        <strain evidence="3">K00500041</strain>
    </source>
</reference>
<dbReference type="EMBL" id="CSAE01001093">
    <property type="protein sequence ID" value="COX29253.1"/>
    <property type="molecule type" value="Genomic_DNA"/>
</dbReference>
<dbReference type="AlphaFoldDB" id="A0A0U0T5E8"/>
<organism evidence="2 3">
    <name type="scientific">Mycobacterium tuberculosis</name>
    <dbReference type="NCBI Taxonomy" id="1773"/>
    <lineage>
        <taxon>Bacteria</taxon>
        <taxon>Bacillati</taxon>
        <taxon>Actinomycetota</taxon>
        <taxon>Actinomycetes</taxon>
        <taxon>Mycobacteriales</taxon>
        <taxon>Mycobacteriaceae</taxon>
        <taxon>Mycobacterium</taxon>
        <taxon>Mycobacterium tuberculosis complex</taxon>
    </lineage>
</organism>
<evidence type="ECO:0000256" key="1">
    <source>
        <dbReference type="SAM" id="MobiDB-lite"/>
    </source>
</evidence>
<name>A0A0U0T5E8_MYCTX</name>
<feature type="region of interest" description="Disordered" evidence="1">
    <location>
        <begin position="94"/>
        <end position="115"/>
    </location>
</feature>
<protein>
    <submittedName>
        <fullName evidence="2">Uncharacterized protein</fullName>
    </submittedName>
</protein>
<accession>A0A0U0T5E8</accession>
<evidence type="ECO:0000313" key="3">
    <source>
        <dbReference type="Proteomes" id="UP000038802"/>
    </source>
</evidence>
<sequence length="115" mass="13379">MLGKINSMPQRAQALHQRVMITIVGSVDLGILTAEVSVRRVRGAEIDQGNRLLRIQTPIQHRHKCFHDELDDHGAARRTEHRVQRTAPRRRVIEHQRRCHRTARSLPRLDPVSHR</sequence>
<dbReference type="Proteomes" id="UP000038802">
    <property type="component" value="Unassembled WGS sequence"/>
</dbReference>
<gene>
    <name evidence="2" type="ORF">ERS007703_05032</name>
</gene>
<evidence type="ECO:0000313" key="2">
    <source>
        <dbReference type="EMBL" id="COX29253.1"/>
    </source>
</evidence>
<proteinExistence type="predicted"/>